<organism evidence="1 2">
    <name type="scientific">Ganoderma sinense ZZ0214-1</name>
    <dbReference type="NCBI Taxonomy" id="1077348"/>
    <lineage>
        <taxon>Eukaryota</taxon>
        <taxon>Fungi</taxon>
        <taxon>Dikarya</taxon>
        <taxon>Basidiomycota</taxon>
        <taxon>Agaricomycotina</taxon>
        <taxon>Agaricomycetes</taxon>
        <taxon>Polyporales</taxon>
        <taxon>Polyporaceae</taxon>
        <taxon>Ganoderma</taxon>
    </lineage>
</organism>
<proteinExistence type="predicted"/>
<comment type="caution">
    <text evidence="1">The sequence shown here is derived from an EMBL/GenBank/DDBJ whole genome shotgun (WGS) entry which is preliminary data.</text>
</comment>
<dbReference type="EMBL" id="AYKW01000016">
    <property type="protein sequence ID" value="PIL30172.1"/>
    <property type="molecule type" value="Genomic_DNA"/>
</dbReference>
<dbReference type="Proteomes" id="UP000230002">
    <property type="component" value="Unassembled WGS sequence"/>
</dbReference>
<reference evidence="1 2" key="1">
    <citation type="journal article" date="2015" name="Sci. Rep.">
        <title>Chromosome-level genome map provides insights into diverse defense mechanisms in the medicinal fungus Ganoderma sinense.</title>
        <authorList>
            <person name="Zhu Y."/>
            <person name="Xu J."/>
            <person name="Sun C."/>
            <person name="Zhou S."/>
            <person name="Xu H."/>
            <person name="Nelson D.R."/>
            <person name="Qian J."/>
            <person name="Song J."/>
            <person name="Luo H."/>
            <person name="Xiang L."/>
            <person name="Li Y."/>
            <person name="Xu Z."/>
            <person name="Ji A."/>
            <person name="Wang L."/>
            <person name="Lu S."/>
            <person name="Hayward A."/>
            <person name="Sun W."/>
            <person name="Li X."/>
            <person name="Schwartz D.C."/>
            <person name="Wang Y."/>
            <person name="Chen S."/>
        </authorList>
    </citation>
    <scope>NUCLEOTIDE SEQUENCE [LARGE SCALE GENOMIC DNA]</scope>
    <source>
        <strain evidence="1 2">ZZ0214-1</strain>
    </source>
</reference>
<dbReference type="AlphaFoldDB" id="A0A2G8S8R5"/>
<gene>
    <name evidence="1" type="ORF">GSI_07750</name>
</gene>
<name>A0A2G8S8R5_9APHY</name>
<accession>A0A2G8S8R5</accession>
<protein>
    <submittedName>
        <fullName evidence="1">Uncharacterized protein</fullName>
    </submittedName>
</protein>
<keyword evidence="2" id="KW-1185">Reference proteome</keyword>
<evidence type="ECO:0000313" key="2">
    <source>
        <dbReference type="Proteomes" id="UP000230002"/>
    </source>
</evidence>
<evidence type="ECO:0000313" key="1">
    <source>
        <dbReference type="EMBL" id="PIL30172.1"/>
    </source>
</evidence>
<sequence>MSGDKIGELEATLSRAALGMPVRHLVVTLRYFSAARAASESDDVMRLRALGVSVAEVVTVMEAEAARELREVDWLEWRLERYDLPSSIRQNWPSVWDVQK</sequence>